<evidence type="ECO:0000259" key="6">
    <source>
        <dbReference type="Pfam" id="PF07669"/>
    </source>
</evidence>
<protein>
    <recommendedName>
        <fullName evidence="1">site-specific DNA-methyltransferase (adenine-specific)</fullName>
        <ecNumber evidence="1">2.1.1.72</ecNumber>
    </recommendedName>
</protein>
<dbReference type="InterPro" id="IPR011639">
    <property type="entry name" value="MethylTrfase_TaqI-like_dom"/>
</dbReference>
<name>A0ABW6K271_9BACI</name>
<dbReference type="PRINTS" id="PR00507">
    <property type="entry name" value="N12N6MTFRASE"/>
</dbReference>
<feature type="domain" description="Type II methyltransferase M.TaqI-like" evidence="6">
    <location>
        <begin position="348"/>
        <end position="577"/>
    </location>
</feature>
<reference evidence="7 8" key="1">
    <citation type="submission" date="2024-08" db="EMBL/GenBank/DDBJ databases">
        <title>Two novel Cytobacillus novel species.</title>
        <authorList>
            <person name="Liu G."/>
        </authorList>
    </citation>
    <scope>NUCLEOTIDE SEQUENCE [LARGE SCALE GENOMIC DNA]</scope>
    <source>
        <strain evidence="7 8">FJAT-53684</strain>
    </source>
</reference>
<keyword evidence="4" id="KW-0949">S-adenosyl-L-methionine</keyword>
<evidence type="ECO:0000256" key="4">
    <source>
        <dbReference type="ARBA" id="ARBA00022691"/>
    </source>
</evidence>
<keyword evidence="8" id="KW-1185">Reference proteome</keyword>
<sequence length="1175" mass="137254">MNKSALKTFATSARKELLKKVEAKAMKIGITEETIKKADVESSDAIFIDGRQLLQEEKIQRDKLIARINQIGFKQVMEEVAYTWFNRFTALRFMEVNDYLPSGVRVLSSSNPNSADPDMLNEALELDLEVELDKEHIYNLKLNNETEELFKYLIIKHCNDLNRFLPFMFETIDDYTEILFPEGLLAKESFIRHMTDIEFIPEDNWNKVEVIGWLYQYYIAEEKDRVIQAKKKYKTEEIPYATQLFTPDWIVKYMVQNSLGRYWVESHPEHRDLLSNWEFYLENTNPEPNLEGILAPYINKELKVEAIKCFDPAMGSGHILVYMFDVLYEIYSKCGYMEREIPKLIIENNLYGLDIDDRAYQLACFSVVMKALEYNSRFFRSIERDCLKMNLASIHETNSLTDEDIAFISGESNGKKFEKMKLFLDQFKNAKAVGSLVKLESFDEEFIETRIREIKNNPYEDLFEYEMKDRNLDLMRKILYQATIMAEKYDVFITNPPYAGNKYLTTEASNYLTKYYPDVKSDLYSAFIEYSFSATKSNGQMGLITPFGWMFISSFENLRKKIVNEKNISTLIQLEYNGFEAAMVPVCLFTMRNYKVKLNGEYIKLSNFKGIENQPLKTLEAVNNPKVSYRYSFDQENLVTIPGSPVAYWSSKKAISNFLEQRFSDIAKARAGMITGDNVTFTKLWHEVSFAKIGLNYFSRESARKSQKKWFPYNKGGGFRKWYGNNEVVVDWENDGYNLQNTKDEKGKVPAHAFNFDYIFKKAITWSSITSSKFSARNCEGGSLFDAGGSFAKVDQKHDYILGFLNSKVAEYYLNLINPTLNFQKGNIESLPIIESPLLEEKIEESVSENIAISKNDWDSFESSWDFTIHPLLKHKIGTSTIEESFYCWKNYSEQQFKQLKENEEEINRIFIEIYSLQEELSPEVDENDVTIKKADLERDIKSFISFALGCILGRYSLDEEGLIYGGGDFQPDKYQKFKFDKDNILPILSGAYYEDDIVSKFVDFIQVTFGEEKLTENLDFIADTLGRKKGETAKETIRRYFLNDFFKDHVQTYKKRPIYWLFTSGKQKAFNCLIYMHRYDKTTLSRIRTDYLHEYQIRLDTEKKDLLSIIEGDYPAKEISNAKKELKTLDKKIEELKEYDELLHHMADMQIEMDLDEGVVVNYDKFKGLVAPIK</sequence>
<accession>A0ABW6K271</accession>
<evidence type="ECO:0000256" key="5">
    <source>
        <dbReference type="ARBA" id="ARBA00047942"/>
    </source>
</evidence>
<organism evidence="7 8">
    <name type="scientific">Cytobacillus mangrovibacter</name>
    <dbReference type="NCBI Taxonomy" id="3299024"/>
    <lineage>
        <taxon>Bacteria</taxon>
        <taxon>Bacillati</taxon>
        <taxon>Bacillota</taxon>
        <taxon>Bacilli</taxon>
        <taxon>Bacillales</taxon>
        <taxon>Bacillaceae</taxon>
        <taxon>Cytobacillus</taxon>
    </lineage>
</organism>
<evidence type="ECO:0000256" key="1">
    <source>
        <dbReference type="ARBA" id="ARBA00011900"/>
    </source>
</evidence>
<keyword evidence="3 7" id="KW-0808">Transferase</keyword>
<comment type="caution">
    <text evidence="7">The sequence shown here is derived from an EMBL/GenBank/DDBJ whole genome shotgun (WGS) entry which is preliminary data.</text>
</comment>
<evidence type="ECO:0000313" key="7">
    <source>
        <dbReference type="EMBL" id="MFE8698276.1"/>
    </source>
</evidence>
<evidence type="ECO:0000256" key="3">
    <source>
        <dbReference type="ARBA" id="ARBA00022679"/>
    </source>
</evidence>
<dbReference type="EC" id="2.1.1.72" evidence="1"/>
<dbReference type="InterPro" id="IPR050953">
    <property type="entry name" value="N4_N6_ade-DNA_methylase"/>
</dbReference>
<evidence type="ECO:0000313" key="8">
    <source>
        <dbReference type="Proteomes" id="UP001601058"/>
    </source>
</evidence>
<comment type="catalytic activity">
    <reaction evidence="5">
        <text>a 2'-deoxyadenosine in DNA + S-adenosyl-L-methionine = an N(6)-methyl-2'-deoxyadenosine in DNA + S-adenosyl-L-homocysteine + H(+)</text>
        <dbReference type="Rhea" id="RHEA:15197"/>
        <dbReference type="Rhea" id="RHEA-COMP:12418"/>
        <dbReference type="Rhea" id="RHEA-COMP:12419"/>
        <dbReference type="ChEBI" id="CHEBI:15378"/>
        <dbReference type="ChEBI" id="CHEBI:57856"/>
        <dbReference type="ChEBI" id="CHEBI:59789"/>
        <dbReference type="ChEBI" id="CHEBI:90615"/>
        <dbReference type="ChEBI" id="CHEBI:90616"/>
        <dbReference type="EC" id="2.1.1.72"/>
    </reaction>
</comment>
<dbReference type="Pfam" id="PF07669">
    <property type="entry name" value="Eco57I"/>
    <property type="match status" value="1"/>
</dbReference>
<dbReference type="RefSeq" id="WP_389222515.1">
    <property type="nucleotide sequence ID" value="NZ_JBIACJ010000012.1"/>
</dbReference>
<proteinExistence type="predicted"/>
<dbReference type="PANTHER" id="PTHR33841:SF1">
    <property type="entry name" value="DNA METHYLTRANSFERASE A"/>
    <property type="match status" value="1"/>
</dbReference>
<keyword evidence="2 7" id="KW-0489">Methyltransferase</keyword>
<dbReference type="GO" id="GO:0009007">
    <property type="term" value="F:site-specific DNA-methyltransferase (adenine-specific) activity"/>
    <property type="evidence" value="ECO:0007669"/>
    <property type="project" value="UniProtKB-EC"/>
</dbReference>
<dbReference type="EMBL" id="JBIACJ010000012">
    <property type="protein sequence ID" value="MFE8698276.1"/>
    <property type="molecule type" value="Genomic_DNA"/>
</dbReference>
<dbReference type="SUPFAM" id="SSF53335">
    <property type="entry name" value="S-adenosyl-L-methionine-dependent methyltransferases"/>
    <property type="match status" value="1"/>
</dbReference>
<dbReference type="Gene3D" id="3.40.50.150">
    <property type="entry name" value="Vaccinia Virus protein VP39"/>
    <property type="match status" value="1"/>
</dbReference>
<dbReference type="Proteomes" id="UP001601058">
    <property type="component" value="Unassembled WGS sequence"/>
</dbReference>
<evidence type="ECO:0000256" key="2">
    <source>
        <dbReference type="ARBA" id="ARBA00022603"/>
    </source>
</evidence>
<gene>
    <name evidence="7" type="primary">pglX</name>
    <name evidence="7" type="ORF">ACFYKT_18290</name>
</gene>
<dbReference type="NCBIfam" id="NF033452">
    <property type="entry name" value="BREX_1_MTaseX"/>
    <property type="match status" value="1"/>
</dbReference>
<dbReference type="GO" id="GO:0032259">
    <property type="term" value="P:methylation"/>
    <property type="evidence" value="ECO:0007669"/>
    <property type="project" value="UniProtKB-KW"/>
</dbReference>
<dbReference type="InterPro" id="IPR029063">
    <property type="entry name" value="SAM-dependent_MTases_sf"/>
</dbReference>
<dbReference type="PANTHER" id="PTHR33841">
    <property type="entry name" value="DNA METHYLTRANSFERASE YEEA-RELATED"/>
    <property type="match status" value="1"/>
</dbReference>
<dbReference type="InterPro" id="IPR047939">
    <property type="entry name" value="BREX_1_PglX"/>
</dbReference>